<reference evidence="1" key="2">
    <citation type="journal article" date="2015" name="Data Brief">
        <title>Shoot transcriptome of the giant reed, Arundo donax.</title>
        <authorList>
            <person name="Barrero R.A."/>
            <person name="Guerrero F.D."/>
            <person name="Moolhuijzen P."/>
            <person name="Goolsby J.A."/>
            <person name="Tidwell J."/>
            <person name="Bellgard S.E."/>
            <person name="Bellgard M.I."/>
        </authorList>
    </citation>
    <scope>NUCLEOTIDE SEQUENCE</scope>
    <source>
        <tissue evidence="1">Shoot tissue taken approximately 20 cm above the soil surface</tissue>
    </source>
</reference>
<reference evidence="1" key="1">
    <citation type="submission" date="2014-09" db="EMBL/GenBank/DDBJ databases">
        <authorList>
            <person name="Magalhaes I.L.F."/>
            <person name="Oliveira U."/>
            <person name="Santos F.R."/>
            <person name="Vidigal T.H.D.A."/>
            <person name="Brescovit A.D."/>
            <person name="Santos A.J."/>
        </authorList>
    </citation>
    <scope>NUCLEOTIDE SEQUENCE</scope>
    <source>
        <tissue evidence="1">Shoot tissue taken approximately 20 cm above the soil surface</tissue>
    </source>
</reference>
<accession>A0A0A9GWE1</accession>
<protein>
    <submittedName>
        <fullName evidence="1">Uncharacterized protein</fullName>
    </submittedName>
</protein>
<dbReference type="AlphaFoldDB" id="A0A0A9GWE1"/>
<organism evidence="1">
    <name type="scientific">Arundo donax</name>
    <name type="common">Giant reed</name>
    <name type="synonym">Donax arundinaceus</name>
    <dbReference type="NCBI Taxonomy" id="35708"/>
    <lineage>
        <taxon>Eukaryota</taxon>
        <taxon>Viridiplantae</taxon>
        <taxon>Streptophyta</taxon>
        <taxon>Embryophyta</taxon>
        <taxon>Tracheophyta</taxon>
        <taxon>Spermatophyta</taxon>
        <taxon>Magnoliopsida</taxon>
        <taxon>Liliopsida</taxon>
        <taxon>Poales</taxon>
        <taxon>Poaceae</taxon>
        <taxon>PACMAD clade</taxon>
        <taxon>Arundinoideae</taxon>
        <taxon>Arundineae</taxon>
        <taxon>Arundo</taxon>
    </lineage>
</organism>
<proteinExistence type="predicted"/>
<name>A0A0A9GWE1_ARUDO</name>
<dbReference type="EMBL" id="GBRH01170032">
    <property type="protein sequence ID" value="JAE27864.1"/>
    <property type="molecule type" value="Transcribed_RNA"/>
</dbReference>
<sequence>MIMIAHWYHRKRPSHIELIQICEKQESKKL</sequence>
<evidence type="ECO:0000313" key="1">
    <source>
        <dbReference type="EMBL" id="JAE27864.1"/>
    </source>
</evidence>